<dbReference type="AlphaFoldDB" id="A0A8T0DWK9"/>
<dbReference type="SMART" id="SM00320">
    <property type="entry name" value="WD40"/>
    <property type="match status" value="2"/>
</dbReference>
<protein>
    <recommendedName>
        <fullName evidence="4">Chromatin assembly factor 1 subunit B</fullName>
    </recommendedName>
</protein>
<evidence type="ECO:0008006" key="4">
    <source>
        <dbReference type="Google" id="ProtNLM"/>
    </source>
</evidence>
<keyword evidence="3" id="KW-1185">Reference proteome</keyword>
<dbReference type="GO" id="GO:0005634">
    <property type="term" value="C:nucleus"/>
    <property type="evidence" value="ECO:0007669"/>
    <property type="project" value="TreeGrafter"/>
</dbReference>
<feature type="non-terminal residue" evidence="2">
    <location>
        <position position="1"/>
    </location>
</feature>
<evidence type="ECO:0000313" key="2">
    <source>
        <dbReference type="EMBL" id="KAF8572289.1"/>
    </source>
</evidence>
<dbReference type="Pfam" id="PF00400">
    <property type="entry name" value="WD40"/>
    <property type="match status" value="2"/>
</dbReference>
<reference evidence="2 3" key="1">
    <citation type="submission" date="2019-07" db="EMBL/GenBank/DDBJ databases">
        <title>Annotation for the trematode Paragonimus westermani.</title>
        <authorList>
            <person name="Choi Y.-J."/>
        </authorList>
    </citation>
    <scope>NUCLEOTIDE SEQUENCE [LARGE SCALE GENOMIC DNA]</scope>
    <source>
        <strain evidence="2">180907_Pwestermani</strain>
    </source>
</reference>
<proteinExistence type="predicted"/>
<dbReference type="Proteomes" id="UP000699462">
    <property type="component" value="Unassembled WGS sequence"/>
</dbReference>
<dbReference type="PANTHER" id="PTHR15271">
    <property type="entry name" value="CHROMATIN ASSEMBLY FACTOR 1 SUBUNIT B"/>
    <property type="match status" value="1"/>
</dbReference>
<evidence type="ECO:0000256" key="1">
    <source>
        <dbReference type="SAM" id="MobiDB-lite"/>
    </source>
</evidence>
<gene>
    <name evidence="2" type="ORF">P879_02734</name>
</gene>
<sequence length="376" mass="39188">VSQAHYQALNDVTWSTDGHLVVTCSTDGYCSLIHFARGELGAPYRGPIGADALNGPNAENAHRPGNKNPVFTTAEPSPANAGFSVAVPADEQPPAVKQHRALRQADLEVIEVSQAHYQALNDVTWSTDGHLVVTCSTDGYCSLIHFARGELGAPYRGPIGADALNGPNAENAHRPGNKNPVFTTAEPSPANAGFSVAVPADEQPPAVKQHRALRQADLEVIEVKTPASGSSVSASSDPVDALSVNTPAASCAQSEPVRKRRVPFTTLSVSSQPAVGGTTSCNQITTEQLTSIDSSGGETQSAAVKHSVDSVRKRRVPFVTLESHTTSASGATLQQTAESTSLLLSTCGSSDFSGEVSKTPRNDGCQKANDAMPSLS</sequence>
<comment type="caution">
    <text evidence="2">The sequence shown here is derived from an EMBL/GenBank/DDBJ whole genome shotgun (WGS) entry which is preliminary data.</text>
</comment>
<accession>A0A8T0DWK9</accession>
<dbReference type="Gene3D" id="2.130.10.10">
    <property type="entry name" value="YVTN repeat-like/Quinoprotein amine dehydrogenase"/>
    <property type="match status" value="1"/>
</dbReference>
<dbReference type="GO" id="GO:0033186">
    <property type="term" value="C:CAF-1 complex"/>
    <property type="evidence" value="ECO:0007669"/>
    <property type="project" value="TreeGrafter"/>
</dbReference>
<organism evidence="2 3">
    <name type="scientific">Paragonimus westermani</name>
    <dbReference type="NCBI Taxonomy" id="34504"/>
    <lineage>
        <taxon>Eukaryota</taxon>
        <taxon>Metazoa</taxon>
        <taxon>Spiralia</taxon>
        <taxon>Lophotrochozoa</taxon>
        <taxon>Platyhelminthes</taxon>
        <taxon>Trematoda</taxon>
        <taxon>Digenea</taxon>
        <taxon>Plagiorchiida</taxon>
        <taxon>Troglotremata</taxon>
        <taxon>Troglotrematidae</taxon>
        <taxon>Paragonimus</taxon>
    </lineage>
</organism>
<dbReference type="PANTHER" id="PTHR15271:SF4">
    <property type="entry name" value="CHROMATIN ASSEMBLY FACTOR 1 SUBUNIT B"/>
    <property type="match status" value="1"/>
</dbReference>
<dbReference type="InterPro" id="IPR001680">
    <property type="entry name" value="WD40_rpt"/>
</dbReference>
<dbReference type="EMBL" id="JTDF01000093">
    <property type="protein sequence ID" value="KAF8572289.1"/>
    <property type="molecule type" value="Genomic_DNA"/>
</dbReference>
<dbReference type="InterPro" id="IPR045145">
    <property type="entry name" value="PTHR15271"/>
</dbReference>
<dbReference type="InterPro" id="IPR011047">
    <property type="entry name" value="Quinoprotein_ADH-like_sf"/>
</dbReference>
<dbReference type="SUPFAM" id="SSF50998">
    <property type="entry name" value="Quinoprotein alcohol dehydrogenase-like"/>
    <property type="match status" value="1"/>
</dbReference>
<dbReference type="GO" id="GO:0006335">
    <property type="term" value="P:DNA replication-dependent chromatin assembly"/>
    <property type="evidence" value="ECO:0007669"/>
    <property type="project" value="InterPro"/>
</dbReference>
<dbReference type="GO" id="GO:0006334">
    <property type="term" value="P:nucleosome assembly"/>
    <property type="evidence" value="ECO:0007669"/>
    <property type="project" value="TreeGrafter"/>
</dbReference>
<feature type="region of interest" description="Disordered" evidence="1">
    <location>
        <begin position="351"/>
        <end position="376"/>
    </location>
</feature>
<dbReference type="InterPro" id="IPR015943">
    <property type="entry name" value="WD40/YVTN_repeat-like_dom_sf"/>
</dbReference>
<name>A0A8T0DWK9_9TREM</name>
<evidence type="ECO:0000313" key="3">
    <source>
        <dbReference type="Proteomes" id="UP000699462"/>
    </source>
</evidence>
<dbReference type="OrthoDB" id="71227at2759"/>